<organism evidence="2">
    <name type="scientific">uncultured Acetobacteraceae bacterium</name>
    <dbReference type="NCBI Taxonomy" id="169975"/>
    <lineage>
        <taxon>Bacteria</taxon>
        <taxon>Pseudomonadati</taxon>
        <taxon>Pseudomonadota</taxon>
        <taxon>Alphaproteobacteria</taxon>
        <taxon>Acetobacterales</taxon>
        <taxon>Acetobacteraceae</taxon>
        <taxon>environmental samples</taxon>
    </lineage>
</organism>
<dbReference type="InterPro" id="IPR038404">
    <property type="entry name" value="TRAP_DctP_sf"/>
</dbReference>
<evidence type="ECO:0000313" key="2">
    <source>
        <dbReference type="EMBL" id="CAA9223399.1"/>
    </source>
</evidence>
<dbReference type="PANTHER" id="PTHR33376:SF2">
    <property type="entry name" value="DICARBOXYLATE-BINDING PERIPLASMIC PROTEIN"/>
    <property type="match status" value="1"/>
</dbReference>
<dbReference type="GO" id="GO:0055085">
    <property type="term" value="P:transmembrane transport"/>
    <property type="evidence" value="ECO:0007669"/>
    <property type="project" value="InterPro"/>
</dbReference>
<accession>A0A6J4HH32</accession>
<keyword evidence="1" id="KW-0732">Signal</keyword>
<dbReference type="PANTHER" id="PTHR33376">
    <property type="match status" value="1"/>
</dbReference>
<proteinExistence type="predicted"/>
<reference evidence="2" key="1">
    <citation type="submission" date="2020-02" db="EMBL/GenBank/DDBJ databases">
        <authorList>
            <person name="Meier V. D."/>
        </authorList>
    </citation>
    <scope>NUCLEOTIDE SEQUENCE</scope>
    <source>
        <strain evidence="2">AVDCRST_MAG04</strain>
    </source>
</reference>
<dbReference type="Pfam" id="PF03480">
    <property type="entry name" value="DctP"/>
    <property type="match status" value="1"/>
</dbReference>
<dbReference type="NCBIfam" id="NF037995">
    <property type="entry name" value="TRAP_S1"/>
    <property type="match status" value="1"/>
</dbReference>
<dbReference type="Gene3D" id="3.40.190.170">
    <property type="entry name" value="Bacterial extracellular solute-binding protein, family 7"/>
    <property type="match status" value="1"/>
</dbReference>
<dbReference type="CDD" id="cd13603">
    <property type="entry name" value="PBP2_TRAP_Siap_TeaA_like"/>
    <property type="match status" value="1"/>
</dbReference>
<evidence type="ECO:0000256" key="1">
    <source>
        <dbReference type="ARBA" id="ARBA00022729"/>
    </source>
</evidence>
<dbReference type="InterPro" id="IPR018389">
    <property type="entry name" value="DctP_fam"/>
</dbReference>
<sequence>FGSEEQGHRVLDGAVGQQLKARLEARGVVPLGYMEGGFRHMINNVRPITRPEDLRGIKFRVLQSPIYIEMYRALGGNAVPMAWGETFTAVQQGAIDGLEIPLGVIDQNKYYEVTKYLSLTGHIYSMIGLLIAKRNLDRLPAEVRIAVVEAGAEATRAQRAANAEATKGFRDSLARQGMQVNDVVDKTVFRRGVLPMYESFRGQIGSDLVRDALAAVQ</sequence>
<dbReference type="EMBL" id="CADCTL010000054">
    <property type="protein sequence ID" value="CAA9223399.1"/>
    <property type="molecule type" value="Genomic_DNA"/>
</dbReference>
<name>A0A6J4HH32_9PROT</name>
<gene>
    <name evidence="2" type="ORF">AVDCRST_MAG04-712</name>
</gene>
<protein>
    <submittedName>
        <fullName evidence="2">TRAP-type C4-dicarboxylate transport system, periplasmic component</fullName>
    </submittedName>
</protein>
<dbReference type="AlphaFoldDB" id="A0A6J4HH32"/>
<feature type="non-terminal residue" evidence="2">
    <location>
        <position position="1"/>
    </location>
</feature>
<dbReference type="GO" id="GO:0030246">
    <property type="term" value="F:carbohydrate binding"/>
    <property type="evidence" value="ECO:0007669"/>
    <property type="project" value="TreeGrafter"/>
</dbReference>